<gene>
    <name evidence="2" type="ORF">RB548_09645</name>
</gene>
<dbReference type="Pfam" id="PF18013">
    <property type="entry name" value="Phage_lysozyme2"/>
    <property type="match status" value="1"/>
</dbReference>
<evidence type="ECO:0000259" key="1">
    <source>
        <dbReference type="Pfam" id="PF18013"/>
    </source>
</evidence>
<name>A0ABZ2BDL4_9HYPH</name>
<evidence type="ECO:0000313" key="3">
    <source>
        <dbReference type="Proteomes" id="UP001432360"/>
    </source>
</evidence>
<protein>
    <submittedName>
        <fullName evidence="2">Phage tail tip lysozyme</fullName>
    </submittedName>
</protein>
<keyword evidence="3" id="KW-1185">Reference proteome</keyword>
<organism evidence="2 3">
    <name type="scientific">Sinorhizobium chiapasense</name>
    <dbReference type="NCBI Taxonomy" id="501572"/>
    <lineage>
        <taxon>Bacteria</taxon>
        <taxon>Pseudomonadati</taxon>
        <taxon>Pseudomonadota</taxon>
        <taxon>Alphaproteobacteria</taxon>
        <taxon>Hyphomicrobiales</taxon>
        <taxon>Rhizobiaceae</taxon>
        <taxon>Sinorhizobium/Ensifer group</taxon>
        <taxon>Sinorhizobium</taxon>
    </lineage>
</organism>
<reference evidence="2" key="1">
    <citation type="submission" date="2023-08" db="EMBL/GenBank/DDBJ databases">
        <title>Complete genome sequence of Sinorhizobium chiapanecum ITTG S70 isolated from Acaciella angustissima nodules in Chiapas-Mexico.</title>
        <authorList>
            <person name="Rincon-Rosales R."/>
            <person name="Rogel M.A."/>
            <person name="Rincon-Medina C.I."/>
            <person name="Guerrero G."/>
            <person name="Manzano-Gomez L.A."/>
            <person name="Lopez-Lopez A."/>
            <person name="Rincon Molina F.A."/>
            <person name="Martinez-Romero E."/>
        </authorList>
    </citation>
    <scope>NUCLEOTIDE SEQUENCE</scope>
    <source>
        <strain evidence="2">ITTG S70</strain>
    </source>
</reference>
<dbReference type="EMBL" id="CP133148">
    <property type="protein sequence ID" value="WVT05629.1"/>
    <property type="molecule type" value="Genomic_DNA"/>
</dbReference>
<proteinExistence type="predicted"/>
<dbReference type="Gene3D" id="1.10.530.10">
    <property type="match status" value="1"/>
</dbReference>
<evidence type="ECO:0000313" key="2">
    <source>
        <dbReference type="EMBL" id="WVT05629.1"/>
    </source>
</evidence>
<dbReference type="RefSeq" id="WP_331374705.1">
    <property type="nucleotide sequence ID" value="NZ_CP133148.1"/>
</dbReference>
<feature type="domain" description="Phage tail lysozyme" evidence="1">
    <location>
        <begin position="121"/>
        <end position="245"/>
    </location>
</feature>
<sequence>MTRKNKTLNWMGIPARIHSVRDAVEYFDDSPVLHNGSIAQATERRSADTRFRHAPIESILSGDRKGPLNYKGTLTDTTAFSKRARSLPVDHFRKLGPKDKLADSIAMRLKRDLQQELLMPEQEAAALVGNLYHESGDFGALYGDLEERNKDPNKGLGYAQWTGDRRKRFLDWSEARGLDPNSYEANYGFLKQEIVGPKPESDFREPLSRASDLDTATRVVAKDYLRPKKGLEHYGNRKRLAARVMQFPNYARQAPIPAPRPDDEVEPWKY</sequence>
<dbReference type="Proteomes" id="UP001432360">
    <property type="component" value="Chromosome"/>
</dbReference>
<dbReference type="InterPro" id="IPR041219">
    <property type="entry name" value="Phage_lysozyme2"/>
</dbReference>
<accession>A0ABZ2BDL4</accession>